<keyword evidence="9" id="KW-1185">Reference proteome</keyword>
<dbReference type="Proteomes" id="UP000822688">
    <property type="component" value="Chromosome 5"/>
</dbReference>
<sequence>MNSIAFGKPNWIGHYTRINLTRDILGVSSTGYVIRIRCSDQEYALKRTYTTNEEPPDLAGLKHPHVVDLKHYWTERSDEEELRPGINEGSVSSRYLFLVMELMDGDLAQLMAEAKRAAVQPFSLRVAVDIMLQIARGMHHVQNVVSAPHPQLKCANVLYKIVNKSDGAFQVGDVVVKLGGFGCSRPAGTDAEKQDVLRFGRICQELLTGDVSKSSIPETTPEILREFIICCLEGEILFSQIKDLLAKFGDSFQDVFLLPSETIHTKIVQTKAEDSSLKSSPSFVSDNRNQEIFAVHQLHPVGDVSTSVRATLVFFHGFHKVPEEWRRSWMTRDNKVVWPQTWLPEDLGPGTIRVLSVSFDANLSGNFNRFETGKDLIRRLVLSPRLKLGEIEEKIFLVGHSFGGVIIKSLVTEVRRFIDEEIRNNINLEDALRCRTFLKSLTTIVFYSVPHGQDFEDYIVECKNIFGVPRSSFLQSLWKDTQLISDMNQLSEEFESAVSDLNLRVVAFLDGKPMSKNRVLFTQKSCESRSWKWHKIDKDNHFEVCRPDSKSHIGYKEMKDHLQFHLNATERLDEVEETVNVNMSSVDNALISAAGPSRIDILFLENILAIEFPAIDVDGGIVCSLSAIPCMREDAYIRGDLITITEGDSHIGDPDACDFHSQSLDYLKKNGFFLMKDPFNVEKNCSMLLNIADNIEILTPPNDPLSWDVLNMSLWEDSLRELITEMETVKENFSPLIRNHMNVYVLSKSPYDAFLRALAAEIADAGENKLDSTLRKVRGKEASRPFQDFTPRYVIRRQ</sequence>
<keyword evidence="5" id="KW-0496">Mitochondrion</keyword>
<dbReference type="GO" id="GO:0005524">
    <property type="term" value="F:ATP binding"/>
    <property type="evidence" value="ECO:0007669"/>
    <property type="project" value="InterPro"/>
</dbReference>
<dbReference type="InterPro" id="IPR001245">
    <property type="entry name" value="Ser-Thr/Tyr_kinase_cat_dom"/>
</dbReference>
<evidence type="ECO:0000256" key="4">
    <source>
        <dbReference type="ARBA" id="ARBA00022824"/>
    </source>
</evidence>
<evidence type="ECO:0000256" key="2">
    <source>
        <dbReference type="ARBA" id="ARBA00004240"/>
    </source>
</evidence>
<accession>A0A8T0I3Q7</accession>
<dbReference type="GO" id="GO:0016020">
    <property type="term" value="C:membrane"/>
    <property type="evidence" value="ECO:0007669"/>
    <property type="project" value="UniProtKB-SubCell"/>
</dbReference>
<reference evidence="8" key="1">
    <citation type="submission" date="2020-06" db="EMBL/GenBank/DDBJ databases">
        <title>WGS assembly of Ceratodon purpureus strain R40.</title>
        <authorList>
            <person name="Carey S.B."/>
            <person name="Jenkins J."/>
            <person name="Shu S."/>
            <person name="Lovell J.T."/>
            <person name="Sreedasyam A."/>
            <person name="Maumus F."/>
            <person name="Tiley G.P."/>
            <person name="Fernandez-Pozo N."/>
            <person name="Barry K."/>
            <person name="Chen C."/>
            <person name="Wang M."/>
            <person name="Lipzen A."/>
            <person name="Daum C."/>
            <person name="Saski C.A."/>
            <person name="Payton A.C."/>
            <person name="Mcbreen J.C."/>
            <person name="Conrad R.E."/>
            <person name="Kollar L.M."/>
            <person name="Olsson S."/>
            <person name="Huttunen S."/>
            <person name="Landis J.B."/>
            <person name="Wickett N.J."/>
            <person name="Johnson M.G."/>
            <person name="Rensing S.A."/>
            <person name="Grimwood J."/>
            <person name="Schmutz J."/>
            <person name="Mcdaniel S.F."/>
        </authorList>
    </citation>
    <scope>NUCLEOTIDE SEQUENCE</scope>
    <source>
        <strain evidence="8">R40</strain>
    </source>
</reference>
<dbReference type="InterPro" id="IPR052374">
    <property type="entry name" value="SERAC1"/>
</dbReference>
<dbReference type="GO" id="GO:0005739">
    <property type="term" value="C:mitochondrion"/>
    <property type="evidence" value="ECO:0007669"/>
    <property type="project" value="UniProtKB-SubCell"/>
</dbReference>
<evidence type="ECO:0000313" key="9">
    <source>
        <dbReference type="Proteomes" id="UP000822688"/>
    </source>
</evidence>
<evidence type="ECO:0000259" key="7">
    <source>
        <dbReference type="PROSITE" id="PS50011"/>
    </source>
</evidence>
<evidence type="ECO:0000256" key="3">
    <source>
        <dbReference type="ARBA" id="ARBA00004370"/>
    </source>
</evidence>
<evidence type="ECO:0000256" key="5">
    <source>
        <dbReference type="ARBA" id="ARBA00023128"/>
    </source>
</evidence>
<comment type="caution">
    <text evidence="8">The sequence shown here is derived from an EMBL/GenBank/DDBJ whole genome shotgun (WGS) entry which is preliminary data.</text>
</comment>
<dbReference type="AlphaFoldDB" id="A0A8T0I3Q7"/>
<keyword evidence="4" id="KW-0256">Endoplasmic reticulum</keyword>
<dbReference type="Pfam" id="PF07714">
    <property type="entry name" value="PK_Tyr_Ser-Thr"/>
    <property type="match status" value="1"/>
</dbReference>
<name>A0A8T0I3Q7_CERPU</name>
<evidence type="ECO:0000256" key="6">
    <source>
        <dbReference type="ARBA" id="ARBA00023136"/>
    </source>
</evidence>
<protein>
    <recommendedName>
        <fullName evidence="7">Protein kinase domain-containing protein</fullName>
    </recommendedName>
</protein>
<gene>
    <name evidence="8" type="ORF">KC19_5G177000</name>
</gene>
<evidence type="ECO:0000313" key="8">
    <source>
        <dbReference type="EMBL" id="KAG0577726.1"/>
    </source>
</evidence>
<dbReference type="InterPro" id="IPR011009">
    <property type="entry name" value="Kinase-like_dom_sf"/>
</dbReference>
<dbReference type="InterPro" id="IPR029058">
    <property type="entry name" value="AB_hydrolase_fold"/>
</dbReference>
<dbReference type="EMBL" id="CM026425">
    <property type="protein sequence ID" value="KAG0577726.1"/>
    <property type="molecule type" value="Genomic_DNA"/>
</dbReference>
<dbReference type="GO" id="GO:0004672">
    <property type="term" value="F:protein kinase activity"/>
    <property type="evidence" value="ECO:0007669"/>
    <property type="project" value="InterPro"/>
</dbReference>
<dbReference type="GO" id="GO:0005783">
    <property type="term" value="C:endoplasmic reticulum"/>
    <property type="evidence" value="ECO:0007669"/>
    <property type="project" value="UniProtKB-SubCell"/>
</dbReference>
<keyword evidence="6" id="KW-0472">Membrane</keyword>
<feature type="domain" description="Protein kinase" evidence="7">
    <location>
        <begin position="19"/>
        <end position="438"/>
    </location>
</feature>
<proteinExistence type="predicted"/>
<dbReference type="PROSITE" id="PS50011">
    <property type="entry name" value="PROTEIN_KINASE_DOM"/>
    <property type="match status" value="1"/>
</dbReference>
<comment type="subcellular location">
    <subcellularLocation>
        <location evidence="2">Endoplasmic reticulum</location>
    </subcellularLocation>
    <subcellularLocation>
        <location evidence="3">Membrane</location>
    </subcellularLocation>
    <subcellularLocation>
        <location evidence="1">Mitochondrion</location>
    </subcellularLocation>
</comment>
<dbReference type="SUPFAM" id="SSF53474">
    <property type="entry name" value="alpha/beta-Hydrolases"/>
    <property type="match status" value="1"/>
</dbReference>
<dbReference type="SMART" id="SM00220">
    <property type="entry name" value="S_TKc"/>
    <property type="match status" value="1"/>
</dbReference>
<dbReference type="PANTHER" id="PTHR48182:SF2">
    <property type="entry name" value="PROTEIN SERAC1"/>
    <property type="match status" value="1"/>
</dbReference>
<dbReference type="SUPFAM" id="SSF56112">
    <property type="entry name" value="Protein kinase-like (PK-like)"/>
    <property type="match status" value="1"/>
</dbReference>
<dbReference type="PANTHER" id="PTHR48182">
    <property type="entry name" value="PROTEIN SERAC1"/>
    <property type="match status" value="1"/>
</dbReference>
<dbReference type="Gene3D" id="1.10.510.10">
    <property type="entry name" value="Transferase(Phosphotransferase) domain 1"/>
    <property type="match status" value="1"/>
</dbReference>
<evidence type="ECO:0000256" key="1">
    <source>
        <dbReference type="ARBA" id="ARBA00004173"/>
    </source>
</evidence>
<dbReference type="InterPro" id="IPR000719">
    <property type="entry name" value="Prot_kinase_dom"/>
</dbReference>
<organism evidence="8 9">
    <name type="scientific">Ceratodon purpureus</name>
    <name type="common">Fire moss</name>
    <name type="synonym">Dicranum purpureum</name>
    <dbReference type="NCBI Taxonomy" id="3225"/>
    <lineage>
        <taxon>Eukaryota</taxon>
        <taxon>Viridiplantae</taxon>
        <taxon>Streptophyta</taxon>
        <taxon>Embryophyta</taxon>
        <taxon>Bryophyta</taxon>
        <taxon>Bryophytina</taxon>
        <taxon>Bryopsida</taxon>
        <taxon>Dicranidae</taxon>
        <taxon>Pseudoditrichales</taxon>
        <taxon>Ditrichaceae</taxon>
        <taxon>Ceratodon</taxon>
    </lineage>
</organism>